<dbReference type="GO" id="GO:0005524">
    <property type="term" value="F:ATP binding"/>
    <property type="evidence" value="ECO:0007669"/>
    <property type="project" value="InterPro"/>
</dbReference>
<evidence type="ECO:0000256" key="3">
    <source>
        <dbReference type="ARBA" id="ARBA00022989"/>
    </source>
</evidence>
<dbReference type="KEGG" id="mgo:AFA91_06970"/>
<dbReference type="InterPro" id="IPR036640">
    <property type="entry name" value="ABC1_TM_sf"/>
</dbReference>
<evidence type="ECO:0000256" key="5">
    <source>
        <dbReference type="SAM" id="Phobius"/>
    </source>
</evidence>
<dbReference type="InterPro" id="IPR039421">
    <property type="entry name" value="Type_1_exporter"/>
</dbReference>
<feature type="transmembrane region" description="Helical" evidence="5">
    <location>
        <begin position="145"/>
        <end position="162"/>
    </location>
</feature>
<evidence type="ECO:0000256" key="4">
    <source>
        <dbReference type="ARBA" id="ARBA00023136"/>
    </source>
</evidence>
<dbReference type="InterPro" id="IPR003439">
    <property type="entry name" value="ABC_transporter-like_ATP-bd"/>
</dbReference>
<dbReference type="PATRIC" id="fig|134601.6.peg.1446"/>
<dbReference type="AlphaFoldDB" id="A0A0K0XFM0"/>
<feature type="transmembrane region" description="Helical" evidence="5">
    <location>
        <begin position="27"/>
        <end position="53"/>
    </location>
</feature>
<accession>A0A0K0XFM0</accession>
<evidence type="ECO:0000313" key="9">
    <source>
        <dbReference type="Proteomes" id="UP000062255"/>
    </source>
</evidence>
<evidence type="ECO:0000313" key="8">
    <source>
        <dbReference type="EMBL" id="AKS36147.1"/>
    </source>
</evidence>
<dbReference type="GO" id="GO:0015421">
    <property type="term" value="F:ABC-type oligopeptide transporter activity"/>
    <property type="evidence" value="ECO:0007669"/>
    <property type="project" value="TreeGrafter"/>
</dbReference>
<reference evidence="8 9" key="1">
    <citation type="submission" date="2015-07" db="EMBL/GenBank/DDBJ databases">
        <title>Complete genome sequence of Mycobacterium goodii X7B, a facultative thermophilic biodesulfurizing bacterium.</title>
        <authorList>
            <person name="Yu B."/>
            <person name="Li F."/>
            <person name="Xu P."/>
        </authorList>
    </citation>
    <scope>NUCLEOTIDE SEQUENCE [LARGE SCALE GENOMIC DNA]</scope>
    <source>
        <strain evidence="8 9">X7B</strain>
    </source>
</reference>
<dbReference type="SUPFAM" id="SSF90123">
    <property type="entry name" value="ABC transporter transmembrane region"/>
    <property type="match status" value="1"/>
</dbReference>
<dbReference type="PANTHER" id="PTHR43394:SF1">
    <property type="entry name" value="ATP-BINDING CASSETTE SUB-FAMILY B MEMBER 10, MITOCHONDRIAL"/>
    <property type="match status" value="1"/>
</dbReference>
<dbReference type="EMBL" id="CP012150">
    <property type="protein sequence ID" value="AKS36147.1"/>
    <property type="molecule type" value="Genomic_DNA"/>
</dbReference>
<feature type="transmembrane region" description="Helical" evidence="5">
    <location>
        <begin position="252"/>
        <end position="274"/>
    </location>
</feature>
<evidence type="ECO:0000259" key="6">
    <source>
        <dbReference type="PROSITE" id="PS50893"/>
    </source>
</evidence>
<evidence type="ECO:0000256" key="2">
    <source>
        <dbReference type="ARBA" id="ARBA00022692"/>
    </source>
</evidence>
<evidence type="ECO:0000256" key="1">
    <source>
        <dbReference type="ARBA" id="ARBA00004651"/>
    </source>
</evidence>
<keyword evidence="4 5" id="KW-0472">Membrane</keyword>
<keyword evidence="2 5" id="KW-0812">Transmembrane</keyword>
<feature type="transmembrane region" description="Helical" evidence="5">
    <location>
        <begin position="65"/>
        <end position="86"/>
    </location>
</feature>
<dbReference type="InterPro" id="IPR027417">
    <property type="entry name" value="P-loop_NTPase"/>
</dbReference>
<dbReference type="RefSeq" id="WP_049748579.1">
    <property type="nucleotide sequence ID" value="NZ_CP012150.1"/>
</dbReference>
<gene>
    <name evidence="8" type="ORF">AFA91_06970</name>
</gene>
<dbReference type="GO" id="GO:0005886">
    <property type="term" value="C:plasma membrane"/>
    <property type="evidence" value="ECO:0007669"/>
    <property type="project" value="UniProtKB-SubCell"/>
</dbReference>
<keyword evidence="3 5" id="KW-1133">Transmembrane helix</keyword>
<feature type="transmembrane region" description="Helical" evidence="5">
    <location>
        <begin position="280"/>
        <end position="303"/>
    </location>
</feature>
<dbReference type="PANTHER" id="PTHR43394">
    <property type="entry name" value="ATP-DEPENDENT PERMEASE MDL1, MITOCHONDRIAL"/>
    <property type="match status" value="1"/>
</dbReference>
<comment type="subcellular location">
    <subcellularLocation>
        <location evidence="1">Cell membrane</location>
        <topology evidence="1">Multi-pass membrane protein</topology>
    </subcellularLocation>
</comment>
<feature type="domain" description="ABC transporter" evidence="6">
    <location>
        <begin position="333"/>
        <end position="574"/>
    </location>
</feature>
<name>A0A0K0XFM0_MYCGD</name>
<dbReference type="SUPFAM" id="SSF52540">
    <property type="entry name" value="P-loop containing nucleoside triphosphate hydrolases"/>
    <property type="match status" value="1"/>
</dbReference>
<dbReference type="Proteomes" id="UP000062255">
    <property type="component" value="Chromosome"/>
</dbReference>
<protein>
    <submittedName>
        <fullName evidence="8">ABC transporter permease</fullName>
    </submittedName>
</protein>
<dbReference type="PROSITE" id="PS50929">
    <property type="entry name" value="ABC_TM1F"/>
    <property type="match status" value="1"/>
</dbReference>
<dbReference type="STRING" id="134601.AFA91_06970"/>
<organism evidence="8 9">
    <name type="scientific">Mycolicibacterium goodii</name>
    <name type="common">Mycobacterium goodii</name>
    <dbReference type="NCBI Taxonomy" id="134601"/>
    <lineage>
        <taxon>Bacteria</taxon>
        <taxon>Bacillati</taxon>
        <taxon>Actinomycetota</taxon>
        <taxon>Actinomycetes</taxon>
        <taxon>Mycobacteriales</taxon>
        <taxon>Mycobacteriaceae</taxon>
        <taxon>Mycolicibacterium</taxon>
    </lineage>
</organism>
<dbReference type="GO" id="GO:0016887">
    <property type="term" value="F:ATP hydrolysis activity"/>
    <property type="evidence" value="ECO:0007669"/>
    <property type="project" value="InterPro"/>
</dbReference>
<dbReference type="Gene3D" id="3.40.50.300">
    <property type="entry name" value="P-loop containing nucleotide triphosphate hydrolases"/>
    <property type="match status" value="1"/>
</dbReference>
<dbReference type="PROSITE" id="PS50893">
    <property type="entry name" value="ABC_TRANSPORTER_2"/>
    <property type="match status" value="1"/>
</dbReference>
<feature type="transmembrane region" description="Helical" evidence="5">
    <location>
        <begin position="168"/>
        <end position="189"/>
    </location>
</feature>
<dbReference type="OrthoDB" id="4966664at2"/>
<proteinExistence type="predicted"/>
<evidence type="ECO:0000259" key="7">
    <source>
        <dbReference type="PROSITE" id="PS50929"/>
    </source>
</evidence>
<dbReference type="InterPro" id="IPR011527">
    <property type="entry name" value="ABC1_TM_dom"/>
</dbReference>
<dbReference type="Gene3D" id="1.20.1560.10">
    <property type="entry name" value="ABC transporter type 1, transmembrane domain"/>
    <property type="match status" value="1"/>
</dbReference>
<feature type="domain" description="ABC transmembrane type-1" evidence="7">
    <location>
        <begin position="31"/>
        <end position="301"/>
    </location>
</feature>
<dbReference type="Pfam" id="PF00664">
    <property type="entry name" value="ABC_membrane"/>
    <property type="match status" value="1"/>
</dbReference>
<sequence length="574" mass="60914">MADTTRTDLSWTGVRVLRRTVSRNLKWLTSGTTLIALHQLCEVSVPVLIGIIVDRAVATGRAEAIIRWIAVLAVLFVVLTVVYRFGARLLMFAIARESHLLRVESSAKILDPLGMKTEYKVGELLSISSDDADEVSYLLDYVPRITGAVVGTVVCGAVLLTIDLPLGLMVLIGVPVVVVGLQLTAPLIARRVEDQQAEIGRATALATDLISGHRPLQGIGAQANAAGRYRVASRRALTATLRAARIQSAHSGAAAAAGALAAMAVAVAAAYFAIRGSLTVGQLITVIGLAQFLIEPFSLLAIVPSWVAEARASANRVANVLNAPTRHFPVVAAEPRDSAARLSIRHATYGGLKDLSFDVEPGEFVAVLTSDVRDAAALVDLLSGFERAAESGTVLVGGRRLDQIPAGERREQLLVEQHLGAMFSGTLESNLRVLTADRDSRVSVEDALAASCAVDVVDLHPDGLGHPVTERGASLSGGQRQRWTLARALLVDPAVLVLHDPTTAVDAVTEQAIADGIRRLRTAAGRTTLVLTSSPALLAAADRVLLIDDGRLHSEGTHRDLVNAHPDYRDLVTR</sequence>
<dbReference type="Pfam" id="PF00005">
    <property type="entry name" value="ABC_tran"/>
    <property type="match status" value="1"/>
</dbReference>